<evidence type="ECO:0008006" key="3">
    <source>
        <dbReference type="Google" id="ProtNLM"/>
    </source>
</evidence>
<dbReference type="GO" id="GO:0042601">
    <property type="term" value="C:endospore-forming forespore"/>
    <property type="evidence" value="ECO:0007669"/>
    <property type="project" value="TreeGrafter"/>
</dbReference>
<dbReference type="SUPFAM" id="SSF56112">
    <property type="entry name" value="Protein kinase-like (PK-like)"/>
    <property type="match status" value="1"/>
</dbReference>
<dbReference type="AlphaFoldDB" id="A0A0A5G3T1"/>
<dbReference type="RefSeq" id="WP_052127213.1">
    <property type="nucleotide sequence ID" value="NZ_AVPG01000011.1"/>
</dbReference>
<protein>
    <recommendedName>
        <fullName evidence="3">Spore coat protein YutH</fullName>
    </recommendedName>
</protein>
<comment type="caution">
    <text evidence="1">The sequence shown here is derived from an EMBL/GenBank/DDBJ whole genome shotgun (WGS) entry which is preliminary data.</text>
</comment>
<name>A0A0A5G3T1_9BACI</name>
<dbReference type="eggNOG" id="COG2334">
    <property type="taxonomic scope" value="Bacteria"/>
</dbReference>
<dbReference type="EMBL" id="AVPG01000011">
    <property type="protein sequence ID" value="KGX86704.1"/>
    <property type="molecule type" value="Genomic_DNA"/>
</dbReference>
<gene>
    <name evidence="1" type="ORF">N784_03655</name>
</gene>
<dbReference type="PANTHER" id="PTHR39179">
    <property type="entry name" value="SPORE COAT PROTEIN I"/>
    <property type="match status" value="1"/>
</dbReference>
<dbReference type="OrthoDB" id="2986702at2"/>
<organism evidence="1 2">
    <name type="scientific">Pontibacillus litoralis JSM 072002</name>
    <dbReference type="NCBI Taxonomy" id="1385512"/>
    <lineage>
        <taxon>Bacteria</taxon>
        <taxon>Bacillati</taxon>
        <taxon>Bacillota</taxon>
        <taxon>Bacilli</taxon>
        <taxon>Bacillales</taxon>
        <taxon>Bacillaceae</taxon>
        <taxon>Pontibacillus</taxon>
    </lineage>
</organism>
<sequence>MKEKWQEKYPFTFGRKWEQFGMHCYESGEGPVGLSLANHITDEELIEQRTICEFLHRNDWPYITMPIFTTEGGLKVTIDQAEYVLSSLGALALPPISQSPGTSLAMFHNIGTNYPYQPQHISCYGQWRTLWAEKVDAWTNVYKKQWDSHPATAFQRLFVETYPYVEGIAENALQYLQESEQDFRYGEFDQGTCTFQRINEATFLQVAPHQQVMFDHPARDIAEWIRYYLHDSYSDGYKEIAAFMHDYASIRPLSVFSWRLVYARLLFPIHLFDRLNEWFHEQDTMENGEEEQWEEMLQKQVQYEEKLGRFFESMQIDVNELKIPTIDWIV</sequence>
<accession>A0A0A5G3T1</accession>
<keyword evidence="2" id="KW-1185">Reference proteome</keyword>
<reference evidence="1 2" key="1">
    <citation type="submission" date="2013-08" db="EMBL/GenBank/DDBJ databases">
        <authorList>
            <person name="Huang J."/>
            <person name="Wang G."/>
        </authorList>
    </citation>
    <scope>NUCLEOTIDE SEQUENCE [LARGE SCALE GENOMIC DNA]</scope>
    <source>
        <strain evidence="1 2">JSM 072002</strain>
    </source>
</reference>
<evidence type="ECO:0000313" key="2">
    <source>
        <dbReference type="Proteomes" id="UP000030401"/>
    </source>
</evidence>
<proteinExistence type="predicted"/>
<dbReference type="InterPro" id="IPR047175">
    <property type="entry name" value="CotS-like"/>
</dbReference>
<evidence type="ECO:0000313" key="1">
    <source>
        <dbReference type="EMBL" id="KGX86704.1"/>
    </source>
</evidence>
<dbReference type="STRING" id="1385512.N784_03655"/>
<dbReference type="PANTHER" id="PTHR39179:SF2">
    <property type="entry name" value="ENDOSPORE COAT-ASSOCIATED PROTEIN YUTH"/>
    <property type="match status" value="1"/>
</dbReference>
<dbReference type="InterPro" id="IPR011009">
    <property type="entry name" value="Kinase-like_dom_sf"/>
</dbReference>
<dbReference type="Gene3D" id="3.90.1200.10">
    <property type="match status" value="1"/>
</dbReference>
<dbReference type="Proteomes" id="UP000030401">
    <property type="component" value="Unassembled WGS sequence"/>
</dbReference>